<accession>Q6AJR2</accession>
<dbReference type="PANTHER" id="PTHR30033">
    <property type="entry name" value="FLAGELLAR HOOK-ASSOCIATED PROTEIN 1"/>
    <property type="match status" value="1"/>
</dbReference>
<proteinExistence type="inferred from homology"/>
<keyword evidence="5 7" id="KW-0964">Secreted</keyword>
<dbReference type="Pfam" id="PF06429">
    <property type="entry name" value="Flg_bbr_C"/>
    <property type="match status" value="1"/>
</dbReference>
<dbReference type="HOGENOM" id="CLU_012762_1_0_7"/>
<feature type="domain" description="Flagellar hook-associated protein FlgK helical" evidence="10">
    <location>
        <begin position="96"/>
        <end position="324"/>
    </location>
</feature>
<dbReference type="GO" id="GO:0044780">
    <property type="term" value="P:bacterial-type flagellum assembly"/>
    <property type="evidence" value="ECO:0007669"/>
    <property type="project" value="InterPro"/>
</dbReference>
<name>Q6AJR2_DESPS</name>
<keyword evidence="11" id="KW-0966">Cell projection</keyword>
<dbReference type="SUPFAM" id="SSF64518">
    <property type="entry name" value="Phase 1 flagellin"/>
    <property type="match status" value="1"/>
</dbReference>
<dbReference type="GO" id="GO:0005576">
    <property type="term" value="C:extracellular region"/>
    <property type="evidence" value="ECO:0007669"/>
    <property type="project" value="UniProtKB-SubCell"/>
</dbReference>
<evidence type="ECO:0000259" key="8">
    <source>
        <dbReference type="Pfam" id="PF00460"/>
    </source>
</evidence>
<dbReference type="KEGG" id="dps:DP2689"/>
<dbReference type="InterPro" id="IPR002371">
    <property type="entry name" value="FlgK"/>
</dbReference>
<dbReference type="InterPro" id="IPR010930">
    <property type="entry name" value="Flg_bb/hook_C_dom"/>
</dbReference>
<dbReference type="GO" id="GO:0009424">
    <property type="term" value="C:bacterial-type flagellum hook"/>
    <property type="evidence" value="ECO:0007669"/>
    <property type="project" value="UniProtKB-UniRule"/>
</dbReference>
<evidence type="ECO:0000256" key="6">
    <source>
        <dbReference type="ARBA" id="ARBA00023143"/>
    </source>
</evidence>
<evidence type="ECO:0000313" key="12">
    <source>
        <dbReference type="Proteomes" id="UP000000602"/>
    </source>
</evidence>
<sequence>MAGLFNALNAGRTSLEVSQKQIEISGNNIANVNTKGYSKQSAKLSPYPAMNFGGFFVGQGVKVTDVDRQHNTFISNQLVNKSVDYGYENSKTASFAEIERIFSVSKDNLAGDIDHFFDSWQELSTKPTDVVLRDITLQKGSVLAAKFNNSANELDQVQKNIGAQLKSGVSEVNNKLKQLGELNDRIYQIENNGQTANGARDSRESLLQELAQTIGAQSYELSSGMVNVQLPSGLPLVNGNSASTIETVQNGPTVGLKLHTTGATRELGTKSMGGEFAGLLDLQDEVIPALEDNLNQLAYSLITKVNELHQGGAGLDGSTGHLFFEEPPHTNDVPIDPATGPSKDNWQDAARAMKVSLSGAAQVAAAQKPTDGTSSKVGDNTNALKIADLSYALVVNGTDSFNSFYGKITSTIGIGSNQNKLNLKGAEDALVQVKNLRDSAAGVSLEEEMISLIQFQNSFQSSAKFLSTVDELMDTLLNMR</sequence>
<dbReference type="Pfam" id="PF00460">
    <property type="entry name" value="Flg_bb_rod"/>
    <property type="match status" value="1"/>
</dbReference>
<evidence type="ECO:0000256" key="5">
    <source>
        <dbReference type="ARBA" id="ARBA00022525"/>
    </source>
</evidence>
<evidence type="ECO:0000259" key="9">
    <source>
        <dbReference type="Pfam" id="PF06429"/>
    </source>
</evidence>
<keyword evidence="11" id="KW-0282">Flagellum</keyword>
<reference evidence="12" key="1">
    <citation type="journal article" date="2004" name="Environ. Microbiol.">
        <title>The genome of Desulfotalea psychrophila, a sulfate-reducing bacterium from permanently cold Arctic sediments.</title>
        <authorList>
            <person name="Rabus R."/>
            <person name="Ruepp A."/>
            <person name="Frickey T."/>
            <person name="Rattei T."/>
            <person name="Fartmann B."/>
            <person name="Stark M."/>
            <person name="Bauer M."/>
            <person name="Zibat A."/>
            <person name="Lombardot T."/>
            <person name="Becker I."/>
            <person name="Amann J."/>
            <person name="Gellner K."/>
            <person name="Teeling H."/>
            <person name="Leuschner W.D."/>
            <person name="Gloeckner F.-O."/>
            <person name="Lupas A.N."/>
            <person name="Amann R."/>
            <person name="Klenk H.-P."/>
        </authorList>
    </citation>
    <scope>NUCLEOTIDE SEQUENCE [LARGE SCALE GENOMIC DNA]</scope>
    <source>
        <strain evidence="12">DSM 12343 / LSv54</strain>
    </source>
</reference>
<organism evidence="11 12">
    <name type="scientific">Desulfotalea psychrophila (strain LSv54 / DSM 12343)</name>
    <dbReference type="NCBI Taxonomy" id="177439"/>
    <lineage>
        <taxon>Bacteria</taxon>
        <taxon>Pseudomonadati</taxon>
        <taxon>Thermodesulfobacteriota</taxon>
        <taxon>Desulfobulbia</taxon>
        <taxon>Desulfobulbales</taxon>
        <taxon>Desulfocapsaceae</taxon>
        <taxon>Desulfotalea</taxon>
    </lineage>
</organism>
<dbReference type="Proteomes" id="UP000000602">
    <property type="component" value="Chromosome"/>
</dbReference>
<dbReference type="STRING" id="177439.DP2689"/>
<dbReference type="eggNOG" id="COG1256">
    <property type="taxonomic scope" value="Bacteria"/>
</dbReference>
<keyword evidence="11" id="KW-0969">Cilium</keyword>
<evidence type="ECO:0000256" key="7">
    <source>
        <dbReference type="RuleBase" id="RU362065"/>
    </source>
</evidence>
<dbReference type="GO" id="GO:0005198">
    <property type="term" value="F:structural molecule activity"/>
    <property type="evidence" value="ECO:0007669"/>
    <property type="project" value="UniProtKB-UniRule"/>
</dbReference>
<dbReference type="InterPro" id="IPR001444">
    <property type="entry name" value="Flag_bb_rod_N"/>
</dbReference>
<dbReference type="Pfam" id="PF22638">
    <property type="entry name" value="FlgK_D1"/>
    <property type="match status" value="1"/>
</dbReference>
<evidence type="ECO:0000256" key="4">
    <source>
        <dbReference type="ARBA" id="ARBA00016244"/>
    </source>
</evidence>
<protein>
    <recommendedName>
        <fullName evidence="4 7">Flagellar hook-associated protein 1</fullName>
        <shortName evidence="7">HAP1</shortName>
    </recommendedName>
</protein>
<dbReference type="NCBIfam" id="TIGR02492">
    <property type="entry name" value="flgK_ends"/>
    <property type="match status" value="1"/>
</dbReference>
<dbReference type="PRINTS" id="PR01005">
    <property type="entry name" value="FLGHOOKAP1"/>
</dbReference>
<feature type="domain" description="Flagellar basal-body/hook protein C-terminal" evidence="9">
    <location>
        <begin position="440"/>
        <end position="479"/>
    </location>
</feature>
<evidence type="ECO:0000256" key="2">
    <source>
        <dbReference type="ARBA" id="ARBA00004613"/>
    </source>
</evidence>
<keyword evidence="6 7" id="KW-0975">Bacterial flagellum</keyword>
<keyword evidence="12" id="KW-1185">Reference proteome</keyword>
<dbReference type="EMBL" id="CR522870">
    <property type="protein sequence ID" value="CAG37418.1"/>
    <property type="molecule type" value="Genomic_DNA"/>
</dbReference>
<dbReference type="PANTHER" id="PTHR30033:SF1">
    <property type="entry name" value="FLAGELLAR HOOK-ASSOCIATED PROTEIN 1"/>
    <property type="match status" value="1"/>
</dbReference>
<comment type="similarity">
    <text evidence="3 7">Belongs to the flagella basal body rod proteins family.</text>
</comment>
<comment type="subcellular location">
    <subcellularLocation>
        <location evidence="1 7">Bacterial flagellum</location>
    </subcellularLocation>
    <subcellularLocation>
        <location evidence="2 7">Secreted</location>
    </subcellularLocation>
</comment>
<evidence type="ECO:0000256" key="3">
    <source>
        <dbReference type="ARBA" id="ARBA00009677"/>
    </source>
</evidence>
<evidence type="ECO:0000313" key="11">
    <source>
        <dbReference type="EMBL" id="CAG37418.1"/>
    </source>
</evidence>
<dbReference type="OrthoDB" id="9802553at2"/>
<dbReference type="RefSeq" id="WP_011189930.1">
    <property type="nucleotide sequence ID" value="NC_006138.1"/>
</dbReference>
<feature type="domain" description="Flagellar basal body rod protein N-terminal" evidence="8">
    <location>
        <begin position="11"/>
        <end position="37"/>
    </location>
</feature>
<dbReference type="AlphaFoldDB" id="Q6AJR2"/>
<evidence type="ECO:0000256" key="1">
    <source>
        <dbReference type="ARBA" id="ARBA00004365"/>
    </source>
</evidence>
<gene>
    <name evidence="7" type="primary">flgK</name>
    <name evidence="11" type="ordered locus">DP2689</name>
</gene>
<evidence type="ECO:0000259" key="10">
    <source>
        <dbReference type="Pfam" id="PF22638"/>
    </source>
</evidence>
<dbReference type="InterPro" id="IPR053927">
    <property type="entry name" value="FlgK_helical"/>
</dbReference>